<dbReference type="AlphaFoldDB" id="A0A511UZ40"/>
<dbReference type="InterPro" id="IPR041796">
    <property type="entry name" value="Mre11_N"/>
</dbReference>
<dbReference type="InterPro" id="IPR004843">
    <property type="entry name" value="Calcineurin-like_PHP"/>
</dbReference>
<keyword evidence="4" id="KW-1185">Reference proteome</keyword>
<evidence type="ECO:0000313" key="3">
    <source>
        <dbReference type="EMBL" id="GEN30733.1"/>
    </source>
</evidence>
<name>A0A511UZ40_9BACI</name>
<dbReference type="RefSeq" id="WP_221261448.1">
    <property type="nucleotide sequence ID" value="NZ_BJXW01000009.1"/>
</dbReference>
<dbReference type="Pfam" id="PF00149">
    <property type="entry name" value="Metallophos"/>
    <property type="match status" value="1"/>
</dbReference>
<dbReference type="Proteomes" id="UP000321491">
    <property type="component" value="Unassembled WGS sequence"/>
</dbReference>
<dbReference type="PANTHER" id="PTHR30337:SF7">
    <property type="entry name" value="PHOSPHOESTERASE"/>
    <property type="match status" value="1"/>
</dbReference>
<dbReference type="CDD" id="cd00840">
    <property type="entry name" value="MPP_Mre11_N"/>
    <property type="match status" value="1"/>
</dbReference>
<comment type="caution">
    <text evidence="3">The sequence shown here is derived from an EMBL/GenBank/DDBJ whole genome shotgun (WGS) entry which is preliminary data.</text>
</comment>
<gene>
    <name evidence="3" type="ORF">CQU01_09710</name>
</gene>
<reference evidence="3 4" key="1">
    <citation type="submission" date="2019-07" db="EMBL/GenBank/DDBJ databases">
        <title>Whole genome shotgun sequence of Cerasibacillus quisquiliarum NBRC 102429.</title>
        <authorList>
            <person name="Hosoyama A."/>
            <person name="Uohara A."/>
            <person name="Ohji S."/>
            <person name="Ichikawa N."/>
        </authorList>
    </citation>
    <scope>NUCLEOTIDE SEQUENCE [LARGE SCALE GENOMIC DNA]</scope>
    <source>
        <strain evidence="3 4">NBRC 102429</strain>
    </source>
</reference>
<evidence type="ECO:0000256" key="1">
    <source>
        <dbReference type="ARBA" id="ARBA00022801"/>
    </source>
</evidence>
<dbReference type="InterPro" id="IPR029052">
    <property type="entry name" value="Metallo-depent_PP-like"/>
</dbReference>
<sequence length="408" mass="48185">MSQISFIHAADLHLDTPFQGLSRIPETVYPDIRESTFRAFYRLVEVAIQKQVDFVLLVGDLFDNERQSLKAQYKLRQGFERLREHGIDVFLSYGNHDYIAGNIHPINYPDNVYVFPDQTVRHVIYRRNNRDLATIYGFSYEERAVHSVKANEYELAQTNTPFHIAMLHGSLKTNTEHDVYAPFSLNDLSQRPFDYWALGHIHKRQCLKMNPPIVYPGNIQGRNRKETGKKGCYYVELSVENVQMNFIPLQAIEFQTVNIDVDDVETIQQLEETLRHKMMNECTSEVPQLFDIVFKGTRTHPLNWKSSGMLEELIELINDQLTTYDIWKYIHHWSFDIRQEEQLLGNHDPFISELKRMIEKANIAEYLEDLYEHREARKYLTPMTVDEEQALKDEVKQLLFYMFYDKSL</sequence>
<evidence type="ECO:0000313" key="4">
    <source>
        <dbReference type="Proteomes" id="UP000321491"/>
    </source>
</evidence>
<feature type="domain" description="Calcineurin-like phosphoesterase" evidence="2">
    <location>
        <begin position="5"/>
        <end position="203"/>
    </location>
</feature>
<dbReference type="GO" id="GO:0004527">
    <property type="term" value="F:exonuclease activity"/>
    <property type="evidence" value="ECO:0007669"/>
    <property type="project" value="UniProtKB-KW"/>
</dbReference>
<dbReference type="SUPFAM" id="SSF56300">
    <property type="entry name" value="Metallo-dependent phosphatases"/>
    <property type="match status" value="1"/>
</dbReference>
<dbReference type="PANTHER" id="PTHR30337">
    <property type="entry name" value="COMPONENT OF ATP-DEPENDENT DSDNA EXONUCLEASE"/>
    <property type="match status" value="1"/>
</dbReference>
<dbReference type="InterPro" id="IPR014576">
    <property type="entry name" value="Pesterase_YhaO"/>
</dbReference>
<proteinExistence type="predicted"/>
<keyword evidence="3" id="KW-0269">Exonuclease</keyword>
<keyword evidence="1" id="KW-0378">Hydrolase</keyword>
<dbReference type="InterPro" id="IPR050535">
    <property type="entry name" value="DNA_Repair-Maintenance_Comp"/>
</dbReference>
<dbReference type="PIRSF" id="PIRSF033091">
    <property type="entry name" value="Pesterase_YhaO"/>
    <property type="match status" value="1"/>
</dbReference>
<dbReference type="EMBL" id="BJXW01000009">
    <property type="protein sequence ID" value="GEN30733.1"/>
    <property type="molecule type" value="Genomic_DNA"/>
</dbReference>
<dbReference type="Gene3D" id="3.60.21.10">
    <property type="match status" value="1"/>
</dbReference>
<evidence type="ECO:0000259" key="2">
    <source>
        <dbReference type="Pfam" id="PF00149"/>
    </source>
</evidence>
<accession>A0A511UZ40</accession>
<protein>
    <submittedName>
        <fullName evidence="3">DNA repair exonuclease</fullName>
    </submittedName>
</protein>
<keyword evidence="3" id="KW-0540">Nuclease</keyword>
<organism evidence="3 4">
    <name type="scientific">Cerasibacillus quisquiliarum</name>
    <dbReference type="NCBI Taxonomy" id="227865"/>
    <lineage>
        <taxon>Bacteria</taxon>
        <taxon>Bacillati</taxon>
        <taxon>Bacillota</taxon>
        <taxon>Bacilli</taxon>
        <taxon>Bacillales</taxon>
        <taxon>Bacillaceae</taxon>
        <taxon>Cerasibacillus</taxon>
    </lineage>
</organism>